<evidence type="ECO:0000313" key="3">
    <source>
        <dbReference type="Proteomes" id="UP000636755"/>
    </source>
</evidence>
<accession>A0ABR7HLV5</accession>
<protein>
    <recommendedName>
        <fullName evidence="4">AlgX/AlgJ SGNH hydrolase-like domain-containing protein</fullName>
    </recommendedName>
</protein>
<comment type="caution">
    <text evidence="2">The sequence shown here is derived from an EMBL/GenBank/DDBJ whole genome shotgun (WGS) entry which is preliminary data.</text>
</comment>
<proteinExistence type="predicted"/>
<dbReference type="RefSeq" id="WP_186935557.1">
    <property type="nucleotide sequence ID" value="NZ_JACOPS010000003.1"/>
</dbReference>
<sequence length="393" mass="44462">MKYAAKHSAKHMESSKPVCRHLPSFVFILFIFGFAIWFLINPKADYSSSEKRYLQKFPTVSVNSVLDGKFGTDFEKYFADHFPMRTQWVGANAYFNLSVGNNGADGVYNCKNGYLINKPILDTDTLESNVQTIADFAKSVDVPVTVTLVPSTGYIANDVLPAVHDTYTDDEKIENAQKVLTENGADFVDLRSAFKNAYANGTQLYYKTDHHWTTAGAYTGYTEICKSLGITPADKSLFTVEKYNDFYGTTYSTSGFWLTQPDTIEIWNNKNNTEKNISVEIIEGDEKQDYHSMYFYNHLKEDDKYPVFIDGNHAMTRIKNTNAAGGKIILVKDSFSHCLAPFLAENYSEVILVDMRYYKNSISELAQQEKPDNILVLYGIDNLATDTDIAWLS</sequence>
<keyword evidence="3" id="KW-1185">Reference proteome</keyword>
<gene>
    <name evidence="2" type="ORF">H8R91_07990</name>
</gene>
<dbReference type="Proteomes" id="UP000636755">
    <property type="component" value="Unassembled WGS sequence"/>
</dbReference>
<keyword evidence="1" id="KW-0472">Membrane</keyword>
<keyword evidence="1" id="KW-0812">Transmembrane</keyword>
<reference evidence="2 3" key="1">
    <citation type="submission" date="2020-08" db="EMBL/GenBank/DDBJ databases">
        <title>Genome public.</title>
        <authorList>
            <person name="Liu C."/>
            <person name="Sun Q."/>
        </authorList>
    </citation>
    <scope>NUCLEOTIDE SEQUENCE [LARGE SCALE GENOMIC DNA]</scope>
    <source>
        <strain evidence="2 3">NSJ-71</strain>
    </source>
</reference>
<feature type="transmembrane region" description="Helical" evidence="1">
    <location>
        <begin position="21"/>
        <end position="40"/>
    </location>
</feature>
<dbReference type="Pfam" id="PF14286">
    <property type="entry name" value="DHHW"/>
    <property type="match status" value="1"/>
</dbReference>
<dbReference type="EMBL" id="JACOPS010000003">
    <property type="protein sequence ID" value="MBC5728457.1"/>
    <property type="molecule type" value="Genomic_DNA"/>
</dbReference>
<evidence type="ECO:0008006" key="4">
    <source>
        <dbReference type="Google" id="ProtNLM"/>
    </source>
</evidence>
<dbReference type="InterPro" id="IPR025945">
    <property type="entry name" value="DHHW"/>
</dbReference>
<organism evidence="2 3">
    <name type="scientific">Ruminococcus intestinalis</name>
    <dbReference type="NCBI Taxonomy" id="2763066"/>
    <lineage>
        <taxon>Bacteria</taxon>
        <taxon>Bacillati</taxon>
        <taxon>Bacillota</taxon>
        <taxon>Clostridia</taxon>
        <taxon>Eubacteriales</taxon>
        <taxon>Oscillospiraceae</taxon>
        <taxon>Ruminococcus</taxon>
    </lineage>
</organism>
<name>A0ABR7HLV5_9FIRM</name>
<evidence type="ECO:0000256" key="1">
    <source>
        <dbReference type="SAM" id="Phobius"/>
    </source>
</evidence>
<evidence type="ECO:0000313" key="2">
    <source>
        <dbReference type="EMBL" id="MBC5728457.1"/>
    </source>
</evidence>
<keyword evidence="1" id="KW-1133">Transmembrane helix</keyword>